<feature type="compositionally biased region" description="Low complexity" evidence="2">
    <location>
        <begin position="1109"/>
        <end position="1122"/>
    </location>
</feature>
<proteinExistence type="predicted"/>
<feature type="domain" description="Teneurin-like YD-shell" evidence="3">
    <location>
        <begin position="693"/>
        <end position="989"/>
    </location>
</feature>
<dbReference type="PANTHER" id="PTHR32305:SF17">
    <property type="entry name" value="TRNA NUCLEASE WAPA"/>
    <property type="match status" value="1"/>
</dbReference>
<reference evidence="4 5" key="1">
    <citation type="journal article" date="2019" name="Int. J. Syst. Evol. Microbiol.">
        <title>The Global Catalogue of Microorganisms (GCM) 10K type strain sequencing project: providing services to taxonomists for standard genome sequencing and annotation.</title>
        <authorList>
            <consortium name="The Broad Institute Genomics Platform"/>
            <consortium name="The Broad Institute Genome Sequencing Center for Infectious Disease"/>
            <person name="Wu L."/>
            <person name="Ma J."/>
        </authorList>
    </citation>
    <scope>NUCLEOTIDE SEQUENCE [LARGE SCALE GENOMIC DNA]</scope>
    <source>
        <strain evidence="4 5">JCM 15503</strain>
    </source>
</reference>
<dbReference type="Pfam" id="PF05593">
    <property type="entry name" value="RHS_repeat"/>
    <property type="match status" value="1"/>
</dbReference>
<dbReference type="PANTHER" id="PTHR32305">
    <property type="match status" value="1"/>
</dbReference>
<dbReference type="InterPro" id="IPR031325">
    <property type="entry name" value="RHS_repeat"/>
</dbReference>
<organism evidence="4 5">
    <name type="scientific">Ideonella azotifigens</name>
    <dbReference type="NCBI Taxonomy" id="513160"/>
    <lineage>
        <taxon>Bacteria</taxon>
        <taxon>Pseudomonadati</taxon>
        <taxon>Pseudomonadota</taxon>
        <taxon>Betaproteobacteria</taxon>
        <taxon>Burkholderiales</taxon>
        <taxon>Sphaerotilaceae</taxon>
        <taxon>Ideonella</taxon>
    </lineage>
</organism>
<dbReference type="Gene3D" id="2.180.10.10">
    <property type="entry name" value="RHS repeat-associated core"/>
    <property type="match status" value="2"/>
</dbReference>
<dbReference type="Proteomes" id="UP001500279">
    <property type="component" value="Unassembled WGS sequence"/>
</dbReference>
<gene>
    <name evidence="4" type="ORF">GCM10009107_36140</name>
</gene>
<feature type="region of interest" description="Disordered" evidence="2">
    <location>
        <begin position="1085"/>
        <end position="1184"/>
    </location>
</feature>
<comment type="caution">
    <text evidence="4">The sequence shown here is derived from an EMBL/GenBank/DDBJ whole genome shotgun (WGS) entry which is preliminary data.</text>
</comment>
<keyword evidence="1" id="KW-0677">Repeat</keyword>
<protein>
    <recommendedName>
        <fullName evidence="3">Teneurin-like YD-shell domain-containing protein</fullName>
    </recommendedName>
</protein>
<evidence type="ECO:0000256" key="2">
    <source>
        <dbReference type="SAM" id="MobiDB-lite"/>
    </source>
</evidence>
<dbReference type="InterPro" id="IPR056823">
    <property type="entry name" value="TEN-like_YD-shell"/>
</dbReference>
<keyword evidence="5" id="KW-1185">Reference proteome</keyword>
<evidence type="ECO:0000313" key="4">
    <source>
        <dbReference type="EMBL" id="GAA0756996.1"/>
    </source>
</evidence>
<name>A0ABN1K7D9_9BURK</name>
<dbReference type="InterPro" id="IPR006530">
    <property type="entry name" value="YD"/>
</dbReference>
<dbReference type="Pfam" id="PF25023">
    <property type="entry name" value="TEN_YD-shell"/>
    <property type="match status" value="1"/>
</dbReference>
<evidence type="ECO:0000259" key="3">
    <source>
        <dbReference type="Pfam" id="PF25023"/>
    </source>
</evidence>
<sequence>MSKSITGPGLGNLSWNYGYPTAVGSWSSCTSGCGGTKTVAVTDSEGKVVKHTFGTVWGANDGQLLTVAEGTATTVLKTTNYSYGAWSDGGGQPFPQQIGYSDAEGDHFRVEQLTPQRSKIISQQGSTFQWYANAYDKFARPIDVTRSSSLGYSKEESLTYKDLFSYPDNSPLWVIGLPQSSTIVQPTPATQLYWNSYDTLGRLTTDYRFGFWQHIRTYNTDGTLATVTDGAQAAHVIGLSNWKRGVPQTISYPTGHSKSAVVNDYGRITSLTDEAGATTGYDYDALGRLKTITYPAETGFTYNATNVTFAPITGSAPYGLAAGTWKQTLTTGNLLEENYFDALWRPVISHRKDTGSGKERFVVKSYDVDGHTLFESYPLDSLSSYSGEFAGTNTLRDALSRPYQIQQSSELGTLPLTTYIDYLSGLQTKTTNPRGKATTVSYQAFDEPGDGAPVKIAAPIATTAIDRNVFGETKAITRSGALNGATVSATRSYVYDGYHRLCKRIDPESGATVMGYDAAGNIAWQAEGLALPDTAACNQGSVGATAKANFGYDARNRLLTTSYGDGTTLGTTRTLTGDGLPATVAKGNTSWTYTYNNRRLLTDEVLAFTGGSSYAIKHEYNANGDESYLTYPDSARPAQSPTAFGEQGSAGTHATAVTRKANGALTGYTFGNGIVRQISLNDRFLPSSITDTNPGAGTVYQVGLTYDANANVATLNDYLATTDTTAGSHNRTMGYDDLDRLKTASSPNEWGDAVYWYDPLDNLRTRTRTGQEVWTGYGSDNRINGFTVNGVGHTLTQDARGNITQRGNLVMNWDAENRLTSVTGPTSQSYEYDGNGRRALVHNADGSSLVQVYSSKGLLLFGQKLNASGAVTQNTKTFFLDGKPIVEINGSTASYLHTDALGSPVLRTDSSRAGTADTAYDPWGDTWTGNEPSTFGYTGHVNDTATGLVQMQQRYYDPLLGRFLTADPEPVNTKDGSNFNRYWYANNNPYRFTDPDGRLSCADMGGNCQSFGSLPSRQTTLVTAGAVLGGTVGAVGATACTTLTGGICGLGAPTIVVASITGGALVGGLINNAASWLEDVLLNEGTNSENKPKNTVSPGTSNPMEGEPGSTSTSNNSKGNKNQVRTYGTDGWPEKDVDYDHSHGKGRNNVGSPHAHDWGRPAGGGRPTQADRGPARPLLPGEGS</sequence>
<dbReference type="NCBIfam" id="TIGR01643">
    <property type="entry name" value="YD_repeat_2x"/>
    <property type="match status" value="2"/>
</dbReference>
<dbReference type="PROSITE" id="PS51257">
    <property type="entry name" value="PROKAR_LIPOPROTEIN"/>
    <property type="match status" value="1"/>
</dbReference>
<evidence type="ECO:0000256" key="1">
    <source>
        <dbReference type="ARBA" id="ARBA00022737"/>
    </source>
</evidence>
<accession>A0ABN1K7D9</accession>
<dbReference type="EMBL" id="BAAAEW010000023">
    <property type="protein sequence ID" value="GAA0756996.1"/>
    <property type="molecule type" value="Genomic_DNA"/>
</dbReference>
<dbReference type="InterPro" id="IPR022385">
    <property type="entry name" value="Rhs_assc_core"/>
</dbReference>
<evidence type="ECO:0000313" key="5">
    <source>
        <dbReference type="Proteomes" id="UP001500279"/>
    </source>
</evidence>
<feature type="compositionally biased region" description="Basic and acidic residues" evidence="2">
    <location>
        <begin position="1132"/>
        <end position="1143"/>
    </location>
</feature>
<dbReference type="InterPro" id="IPR050708">
    <property type="entry name" value="T6SS_VgrG/RHS"/>
</dbReference>
<dbReference type="NCBIfam" id="TIGR03696">
    <property type="entry name" value="Rhs_assc_core"/>
    <property type="match status" value="1"/>
</dbReference>
<feature type="compositionally biased region" description="Polar residues" evidence="2">
    <location>
        <begin position="1085"/>
        <end position="1103"/>
    </location>
</feature>